<organism evidence="1 2">
    <name type="scientific">Actinomadura miaoliensis</name>
    <dbReference type="NCBI Taxonomy" id="430685"/>
    <lineage>
        <taxon>Bacteria</taxon>
        <taxon>Bacillati</taxon>
        <taxon>Actinomycetota</taxon>
        <taxon>Actinomycetes</taxon>
        <taxon>Streptosporangiales</taxon>
        <taxon>Thermomonosporaceae</taxon>
        <taxon>Actinomadura</taxon>
    </lineage>
</organism>
<comment type="caution">
    <text evidence="1">The sequence shown here is derived from an EMBL/GenBank/DDBJ whole genome shotgun (WGS) entry which is preliminary data.</text>
</comment>
<dbReference type="Proteomes" id="UP001500683">
    <property type="component" value="Unassembled WGS sequence"/>
</dbReference>
<evidence type="ECO:0000313" key="2">
    <source>
        <dbReference type="Proteomes" id="UP001500683"/>
    </source>
</evidence>
<name>A0ABP7W1J1_9ACTN</name>
<evidence type="ECO:0000313" key="1">
    <source>
        <dbReference type="EMBL" id="GAA4079068.1"/>
    </source>
</evidence>
<proteinExistence type="predicted"/>
<dbReference type="EMBL" id="BAAAZG010000025">
    <property type="protein sequence ID" value="GAA4079068.1"/>
    <property type="molecule type" value="Genomic_DNA"/>
</dbReference>
<keyword evidence="2" id="KW-1185">Reference proteome</keyword>
<reference evidence="2" key="1">
    <citation type="journal article" date="2019" name="Int. J. Syst. Evol. Microbiol.">
        <title>The Global Catalogue of Microorganisms (GCM) 10K type strain sequencing project: providing services to taxonomists for standard genome sequencing and annotation.</title>
        <authorList>
            <consortium name="The Broad Institute Genomics Platform"/>
            <consortium name="The Broad Institute Genome Sequencing Center for Infectious Disease"/>
            <person name="Wu L."/>
            <person name="Ma J."/>
        </authorList>
    </citation>
    <scope>NUCLEOTIDE SEQUENCE [LARGE SCALE GENOMIC DNA]</scope>
    <source>
        <strain evidence="2">JCM 16702</strain>
    </source>
</reference>
<accession>A0ABP7W1J1</accession>
<gene>
    <name evidence="1" type="ORF">GCM10022214_41710</name>
</gene>
<protein>
    <submittedName>
        <fullName evidence="1">Uncharacterized protein</fullName>
    </submittedName>
</protein>
<sequence>MVAEGITRFGEPMSERGVAFRCAECGEVAATVRLQPREGPVNMGPPLGYQRQPRDGAVLDGFLGTVWHAIERLTYDEMAWFVAQERPDAAWLRAKDWQLAPFYCRHCELNYCRADWHPQVRFDEGFYDCTVGHCPRGHQQTIDD</sequence>